<organism evidence="2">
    <name type="scientific">Oryctes rhinoceros nudivirus</name>
    <dbReference type="NCBI Taxonomy" id="92521"/>
    <lineage>
        <taxon>Viruses</taxon>
        <taxon>Viruses incertae sedis</taxon>
        <taxon>Naldaviricetes</taxon>
        <taxon>Lefavirales</taxon>
        <taxon>Nudiviridae</taxon>
        <taxon>Alphanudivirus</taxon>
        <taxon>Alphanudivirus oryrhinocerotis</taxon>
    </lineage>
</organism>
<dbReference type="Proteomes" id="UP000011785">
    <property type="component" value="Segment"/>
</dbReference>
<feature type="coiled-coil region" evidence="1">
    <location>
        <begin position="119"/>
        <end position="146"/>
    </location>
</feature>
<dbReference type="EMBL" id="EU747721">
    <property type="protein sequence ID" value="ACH96143.1"/>
    <property type="molecule type" value="Genomic_DNA"/>
</dbReference>
<evidence type="ECO:0000256" key="1">
    <source>
        <dbReference type="SAM" id="Coils"/>
    </source>
</evidence>
<keyword evidence="7" id="KW-1185">Reference proteome</keyword>
<dbReference type="OrthoDB" id="25498at10239"/>
<reference evidence="6" key="5">
    <citation type="submission" date="2021-08" db="EMBL/GenBank/DDBJ databases">
        <title>Whole genome sequence of Oryctes rhinoceros Nudivirus detected in Riau Province, Indonesia.</title>
        <authorList>
            <person name="Kurnia Y.W."/>
            <person name="Tanjung Z.A."/>
            <person name="Utomo C."/>
            <person name="Naim M."/>
            <person name="Situmorang E.C."/>
            <person name="Liwang T."/>
        </authorList>
    </citation>
    <scope>NUCLEOTIDE SEQUENCE</scope>
    <source>
        <strain evidence="6">LiboV</strain>
    </source>
</reference>
<evidence type="ECO:0000313" key="4">
    <source>
        <dbReference type="EMBL" id="QHG11252.1"/>
    </source>
</evidence>
<reference evidence="4" key="3">
    <citation type="journal article" date="2020" name="J. ISSAAS">
        <title>Complete genome sequence of Oryctes rhinoceros Nudivirus isolated from Coconut Rhinoceros Beetle in the Solomon Islands.</title>
        <authorList>
            <person name="Etebari K."/>
            <person name="Filipovic I."/>
            <person name="Rasic G."/>
            <person name="Devine G.J."/>
            <person name="Tsatsia H."/>
            <person name="Furlong M.J."/>
        </authorList>
    </citation>
    <scope>NUCLEOTIDE SEQUENCE</scope>
    <source>
        <strain evidence="4">Solomon Islands</strain>
    </source>
</reference>
<evidence type="ECO:0000313" key="2">
    <source>
        <dbReference type="EMBL" id="ABF93338.1"/>
    </source>
</evidence>
<dbReference type="RefSeq" id="YP_002321324.1">
    <property type="nucleotide sequence ID" value="NC_011588.1"/>
</dbReference>
<dbReference type="EMBL" id="MT150137">
    <property type="protein sequence ID" value="QKE59487.1"/>
    <property type="molecule type" value="Genomic_DNA"/>
</dbReference>
<reference evidence="2" key="1">
    <citation type="journal article" date="2007" name="Arch. Virol.">
        <title>Genomic analysis of Oryctes rhinoceros virus reveals genetic relatedness to Heliothis zea virus 1.</title>
        <authorList>
            <person name="Wang Y."/>
            <person name="van Oers M.M."/>
            <person name="Crawford A.M."/>
            <person name="Vlak J.M."/>
            <person name="Jehle J.A."/>
        </authorList>
    </citation>
    <scope>NUCLEOTIDE SEQUENCE</scope>
    <source>
        <strain evidence="2">PV505</strain>
    </source>
</reference>
<dbReference type="EMBL" id="AH015832">
    <property type="protein sequence ID" value="ABF93338.1"/>
    <property type="molecule type" value="Genomic_DNA"/>
</dbReference>
<dbReference type="KEGG" id="vg:7047193"/>
<keyword evidence="1" id="KW-0175">Coiled coil</keyword>
<accession>B7SV34</accession>
<reference evidence="5" key="4">
    <citation type="submission" date="2020-03" db="EMBL/GenBank/DDBJ databases">
        <title>Whole genome sequence of Oryctes rhinoceros Nudivirus isolated in Riau Province, Indonesia.</title>
        <authorList>
            <person name="Kurnia Y.W."/>
            <person name="Tanjung Z.A."/>
            <person name="Utomo C."/>
            <person name="Naim M."/>
            <person name="Situmorang E.C."/>
            <person name="Liwang T."/>
        </authorList>
    </citation>
    <scope>NUCLEOTIDE SEQUENCE</scope>
    <source>
        <strain evidence="5">LiboV</strain>
    </source>
</reference>
<accession>A3QU05</accession>
<evidence type="ECO:0000313" key="7">
    <source>
        <dbReference type="Proteomes" id="UP000011785"/>
    </source>
</evidence>
<reference evidence="3 7" key="2">
    <citation type="journal article" date="2008" name="J. Virol. Methods">
        <title>Sequencing of the large dsDNA genome of Oryctes rhinoceros nudivirus using multiple displacement amplification of nanogram amounts of virus DNA.</title>
        <authorList>
            <person name="Wang Y."/>
            <person name="Kleespies R.G."/>
            <person name="Ramle M.B."/>
            <person name="Jehle J.A."/>
        </authorList>
    </citation>
    <scope>NUCLEOTIDE SEQUENCE [LARGE SCALE GENOMIC DNA]</scope>
    <source>
        <strain evidence="7">Isolate Oryctes rhinoceros/Malaysia/Ma07/2007</strain>
        <strain evidence="3">Ma07</strain>
    </source>
</reference>
<evidence type="ECO:0000313" key="5">
    <source>
        <dbReference type="EMBL" id="QKE59487.1"/>
    </source>
</evidence>
<name>A3QU05_9VIRU</name>
<evidence type="ECO:0000313" key="3">
    <source>
        <dbReference type="EMBL" id="ACH96143.1"/>
    </source>
</evidence>
<dbReference type="EMBL" id="MZ727584">
    <property type="protein sequence ID" value="UBO76434.1"/>
    <property type="molecule type" value="Genomic_DNA"/>
</dbReference>
<sequence length="200" mass="22840">MESPKTKHSILEKHEINLDDKQKTYVTFYSYYSNATPIYYELDPIIKIFKFTKEPEIIATIPKYWMKRVVDFNDTVFGSRYIQPSALFIEASGIAFLIAICENKSLATTVTNLYNMCIRKAENDRVKRINTKVVDLKSEIVLLKAQLDSTTSSFNDVKCAHESQIDVLKYKQASIKEALDIIANSHSAIQATLKALSEKI</sequence>
<protein>
    <submittedName>
        <fullName evidence="2">Uncharacterized protein</fullName>
    </submittedName>
</protein>
<evidence type="ECO:0000313" key="6">
    <source>
        <dbReference type="EMBL" id="UBO76434.1"/>
    </source>
</evidence>
<gene>
    <name evidence="2" type="primary">orfC5</name>
    <name evidence="4" type="synonym">lef-9</name>
    <name evidence="4" type="ORF">SI_OrNV_gp013</name>
</gene>
<proteinExistence type="predicted"/>
<dbReference type="EMBL" id="MN623374">
    <property type="protein sequence ID" value="QHG11252.1"/>
    <property type="molecule type" value="Genomic_DNA"/>
</dbReference>